<protein>
    <submittedName>
        <fullName evidence="2">Uncharacterized protein</fullName>
    </submittedName>
</protein>
<dbReference type="VEuPathDB" id="GiardiaDB:GMRT_13341"/>
<evidence type="ECO:0000256" key="1">
    <source>
        <dbReference type="SAM" id="SignalP"/>
    </source>
</evidence>
<feature type="chain" id="PRO_5021295760" evidence="1">
    <location>
        <begin position="18"/>
        <end position="369"/>
    </location>
</feature>
<comment type="caution">
    <text evidence="2">The sequence shown here is derived from an EMBL/GenBank/DDBJ whole genome shotgun (WGS) entry which is preliminary data.</text>
</comment>
<keyword evidence="1" id="KW-0732">Signal</keyword>
<dbReference type="EMBL" id="VDLU01000005">
    <property type="protein sequence ID" value="TNJ26306.1"/>
    <property type="molecule type" value="Genomic_DNA"/>
</dbReference>
<accession>A0A4Z1SKW5</accession>
<sequence>MLLALLMGILALGNIYPGYEEYAEIRKGLYVWSHHTANRLNGVPSWIVLTQNNHGEMQRLVDFCKMQGVDKVLLFAGSVEWEYDDYYSRGVFPYHEDLLFNVRFLQTQGLDVDLMVYLNDEPNNLTAYERMEEVAQIVKKLNKEGTNIGSLHIDQEPSKQNQYKKLLEMLSLSRQQCPIGVSLKPQWVRERLTDITAFFTIDDVRHLPEFKDFQPTKETTFSDLVLMVAPNSTMMAYSNEPDTILSLGRQALDSASRVGLTRLDIAMETGFVNNLPEEETTHYWIQANKPLWFKRFRCLGGKLERYAQELGLKTKMIVHDYAQYHTTLYCQSPALEKMAIEVPYLSCEGDPDTLISRIACNRKREVLDK</sequence>
<feature type="signal peptide" evidence="1">
    <location>
        <begin position="1"/>
        <end position="17"/>
    </location>
</feature>
<evidence type="ECO:0000313" key="3">
    <source>
        <dbReference type="Proteomes" id="UP000315496"/>
    </source>
</evidence>
<evidence type="ECO:0000313" key="2">
    <source>
        <dbReference type="EMBL" id="TNJ26306.1"/>
    </source>
</evidence>
<keyword evidence="3" id="KW-1185">Reference proteome</keyword>
<proteinExistence type="predicted"/>
<reference evidence="2 3" key="1">
    <citation type="submission" date="2019-05" db="EMBL/GenBank/DDBJ databases">
        <title>The compact genome of Giardia muris reveals important steps in the evolution of intestinal protozoan parasites.</title>
        <authorList>
            <person name="Xu F."/>
            <person name="Jimenez-Gonzalez A."/>
            <person name="Einarsson E."/>
            <person name="Astvaldsson A."/>
            <person name="Peirasmaki D."/>
            <person name="Eckmann L."/>
            <person name="Andersson J.O."/>
            <person name="Svard S.G."/>
            <person name="Jerlstrom-Hultqvist J."/>
        </authorList>
    </citation>
    <scope>NUCLEOTIDE SEQUENCE [LARGE SCALE GENOMIC DNA]</scope>
    <source>
        <strain evidence="2 3">Roberts-Thomson</strain>
    </source>
</reference>
<dbReference type="AlphaFoldDB" id="A0A4Z1SKW5"/>
<dbReference type="Proteomes" id="UP000315496">
    <property type="component" value="Chromosome 5"/>
</dbReference>
<gene>
    <name evidence="2" type="ORF">GMRT_13341</name>
</gene>
<name>A0A4Z1SKW5_GIAMU</name>
<dbReference type="OrthoDB" id="10248840at2759"/>
<organism evidence="2 3">
    <name type="scientific">Giardia muris</name>
    <dbReference type="NCBI Taxonomy" id="5742"/>
    <lineage>
        <taxon>Eukaryota</taxon>
        <taxon>Metamonada</taxon>
        <taxon>Diplomonadida</taxon>
        <taxon>Hexamitidae</taxon>
        <taxon>Giardiinae</taxon>
        <taxon>Giardia</taxon>
    </lineage>
</organism>